<evidence type="ECO:0000313" key="4">
    <source>
        <dbReference type="Proteomes" id="UP001500200"/>
    </source>
</evidence>
<accession>A0ABP9S2Q8</accession>
<dbReference type="EMBL" id="BAABKK010000006">
    <property type="protein sequence ID" value="GAA5190614.1"/>
    <property type="molecule type" value="Genomic_DNA"/>
</dbReference>
<feature type="region of interest" description="Disordered" evidence="1">
    <location>
        <begin position="69"/>
        <end position="90"/>
    </location>
</feature>
<keyword evidence="2" id="KW-0472">Membrane</keyword>
<dbReference type="Proteomes" id="UP001500200">
    <property type="component" value="Unassembled WGS sequence"/>
</dbReference>
<feature type="compositionally biased region" description="Basic and acidic residues" evidence="1">
    <location>
        <begin position="187"/>
        <end position="197"/>
    </location>
</feature>
<sequence>MEDPTTLGLNLTFFGTLGLALLMFLGLAFLMVVTLVLAGVAKLAWIILLAMVGIFPKRDAVPVVHLPARPRRAPAPSSDSEESTTVEDALLGAEPSVPRKPRLGIVGTTRLLWSASWSAVRNVPWKSLVNPRTWPKPAQIKDGIAATATAVATTQAKEHPFVVAVKQDPPVLNSQWAAAVAEADARAAAREAERAEEASASGPEPAASDEPAEGNVAESSGTGTAVREHRGDPHGGKPVSSGRVTASAGARPRA</sequence>
<feature type="region of interest" description="Disordered" evidence="1">
    <location>
        <begin position="187"/>
        <end position="254"/>
    </location>
</feature>
<reference evidence="4" key="1">
    <citation type="journal article" date="2019" name="Int. J. Syst. Evol. Microbiol.">
        <title>The Global Catalogue of Microorganisms (GCM) 10K type strain sequencing project: providing services to taxonomists for standard genome sequencing and annotation.</title>
        <authorList>
            <consortium name="The Broad Institute Genomics Platform"/>
            <consortium name="The Broad Institute Genome Sequencing Center for Infectious Disease"/>
            <person name="Wu L."/>
            <person name="Ma J."/>
        </authorList>
    </citation>
    <scope>NUCLEOTIDE SEQUENCE [LARGE SCALE GENOMIC DNA]</scope>
    <source>
        <strain evidence="4">JCM 18514</strain>
    </source>
</reference>
<gene>
    <name evidence="3" type="ORF">GCM10023346_07990</name>
</gene>
<proteinExistence type="predicted"/>
<feature type="compositionally biased region" description="Low complexity" evidence="1">
    <location>
        <begin position="198"/>
        <end position="209"/>
    </location>
</feature>
<evidence type="ECO:0000256" key="1">
    <source>
        <dbReference type="SAM" id="MobiDB-lite"/>
    </source>
</evidence>
<name>A0ABP9S2Q8_9MICC</name>
<evidence type="ECO:0000313" key="3">
    <source>
        <dbReference type="EMBL" id="GAA5190614.1"/>
    </source>
</evidence>
<comment type="caution">
    <text evidence="3">The sequence shown here is derived from an EMBL/GenBank/DDBJ whole genome shotgun (WGS) entry which is preliminary data.</text>
</comment>
<keyword evidence="2" id="KW-0812">Transmembrane</keyword>
<keyword evidence="2" id="KW-1133">Transmembrane helix</keyword>
<protein>
    <submittedName>
        <fullName evidence="3">Uncharacterized protein</fullName>
    </submittedName>
</protein>
<dbReference type="RefSeq" id="WP_345448018.1">
    <property type="nucleotide sequence ID" value="NZ_BAABKK010000006.1"/>
</dbReference>
<keyword evidence="4" id="KW-1185">Reference proteome</keyword>
<evidence type="ECO:0000256" key="2">
    <source>
        <dbReference type="SAM" id="Phobius"/>
    </source>
</evidence>
<feature type="transmembrane region" description="Helical" evidence="2">
    <location>
        <begin position="35"/>
        <end position="55"/>
    </location>
</feature>
<organism evidence="3 4">
    <name type="scientific">Arthrobacter gyeryongensis</name>
    <dbReference type="NCBI Taxonomy" id="1650592"/>
    <lineage>
        <taxon>Bacteria</taxon>
        <taxon>Bacillati</taxon>
        <taxon>Actinomycetota</taxon>
        <taxon>Actinomycetes</taxon>
        <taxon>Micrococcales</taxon>
        <taxon>Micrococcaceae</taxon>
        <taxon>Arthrobacter</taxon>
    </lineage>
</organism>
<feature type="transmembrane region" description="Helical" evidence="2">
    <location>
        <begin position="7"/>
        <end position="29"/>
    </location>
</feature>
<feature type="compositionally biased region" description="Basic and acidic residues" evidence="1">
    <location>
        <begin position="226"/>
        <end position="235"/>
    </location>
</feature>